<gene>
    <name evidence="4" type="ORF">MEDL_36414</name>
</gene>
<name>A0A8S3SP69_MYTED</name>
<feature type="repeat" description="ANK" evidence="3">
    <location>
        <begin position="140"/>
        <end position="172"/>
    </location>
</feature>
<dbReference type="Pfam" id="PF00023">
    <property type="entry name" value="Ank"/>
    <property type="match status" value="1"/>
</dbReference>
<evidence type="ECO:0000256" key="1">
    <source>
        <dbReference type="ARBA" id="ARBA00022737"/>
    </source>
</evidence>
<proteinExistence type="predicted"/>
<dbReference type="PRINTS" id="PR01415">
    <property type="entry name" value="ANKYRIN"/>
</dbReference>
<dbReference type="Proteomes" id="UP000683360">
    <property type="component" value="Unassembled WGS sequence"/>
</dbReference>
<dbReference type="PROSITE" id="PS50297">
    <property type="entry name" value="ANK_REP_REGION"/>
    <property type="match status" value="3"/>
</dbReference>
<dbReference type="PANTHER" id="PTHR24193:SF121">
    <property type="entry name" value="ADA2A-CONTAINING COMPLEX COMPONENT 3, ISOFORM D"/>
    <property type="match status" value="1"/>
</dbReference>
<accession>A0A8S3SP69</accession>
<dbReference type="InterPro" id="IPR036770">
    <property type="entry name" value="Ankyrin_rpt-contain_sf"/>
</dbReference>
<organism evidence="4 5">
    <name type="scientific">Mytilus edulis</name>
    <name type="common">Blue mussel</name>
    <dbReference type="NCBI Taxonomy" id="6550"/>
    <lineage>
        <taxon>Eukaryota</taxon>
        <taxon>Metazoa</taxon>
        <taxon>Spiralia</taxon>
        <taxon>Lophotrochozoa</taxon>
        <taxon>Mollusca</taxon>
        <taxon>Bivalvia</taxon>
        <taxon>Autobranchia</taxon>
        <taxon>Pteriomorphia</taxon>
        <taxon>Mytilida</taxon>
        <taxon>Mytiloidea</taxon>
        <taxon>Mytilidae</taxon>
        <taxon>Mytilinae</taxon>
        <taxon>Mytilus</taxon>
    </lineage>
</organism>
<keyword evidence="5" id="KW-1185">Reference proteome</keyword>
<keyword evidence="1" id="KW-0677">Repeat</keyword>
<keyword evidence="2 3" id="KW-0040">ANK repeat</keyword>
<dbReference type="GO" id="GO:0005634">
    <property type="term" value="C:nucleus"/>
    <property type="evidence" value="ECO:0007669"/>
    <property type="project" value="TreeGrafter"/>
</dbReference>
<feature type="repeat" description="ANK" evidence="3">
    <location>
        <begin position="25"/>
        <end position="57"/>
    </location>
</feature>
<dbReference type="EMBL" id="CAJPWZ010001775">
    <property type="protein sequence ID" value="CAG2223124.1"/>
    <property type="molecule type" value="Genomic_DNA"/>
</dbReference>
<evidence type="ECO:0008006" key="6">
    <source>
        <dbReference type="Google" id="ProtNLM"/>
    </source>
</evidence>
<protein>
    <recommendedName>
        <fullName evidence="6">Ankyrin repeat protein</fullName>
    </recommendedName>
</protein>
<dbReference type="PROSITE" id="PS50088">
    <property type="entry name" value="ANK_REPEAT"/>
    <property type="match status" value="3"/>
</dbReference>
<dbReference type="GO" id="GO:0000976">
    <property type="term" value="F:transcription cis-regulatory region binding"/>
    <property type="evidence" value="ECO:0007669"/>
    <property type="project" value="TreeGrafter"/>
</dbReference>
<dbReference type="GO" id="GO:0045944">
    <property type="term" value="P:positive regulation of transcription by RNA polymerase II"/>
    <property type="evidence" value="ECO:0007669"/>
    <property type="project" value="TreeGrafter"/>
</dbReference>
<feature type="repeat" description="ANK" evidence="3">
    <location>
        <begin position="173"/>
        <end position="205"/>
    </location>
</feature>
<dbReference type="SMART" id="SM00248">
    <property type="entry name" value="ANK"/>
    <property type="match status" value="5"/>
</dbReference>
<dbReference type="InterPro" id="IPR002110">
    <property type="entry name" value="Ankyrin_rpt"/>
</dbReference>
<dbReference type="Pfam" id="PF12796">
    <property type="entry name" value="Ank_2"/>
    <property type="match status" value="2"/>
</dbReference>
<reference evidence="4" key="1">
    <citation type="submission" date="2021-03" db="EMBL/GenBank/DDBJ databases">
        <authorList>
            <person name="Bekaert M."/>
        </authorList>
    </citation>
    <scope>NUCLEOTIDE SEQUENCE</scope>
</reference>
<comment type="caution">
    <text evidence="4">The sequence shown here is derived from an EMBL/GenBank/DDBJ whole genome shotgun (WGS) entry which is preliminary data.</text>
</comment>
<sequence length="210" mass="23288">MKKHRQRCILICRNKGTFGFKTIDMGNSPLHDATYRGDQNAVTLLISLGANVEARNTEKMTPLHLVRDSHIAKILIENGADVNSRESNNMTPLHLVRDSNIAKILIENGADVNNRDSNKRTPLMPIEHNYKKQWLMDDTKGNSPLHDATNRGDQNAVTFLISLGANVEARNTEGNSPFDYAANRGDQDVVTLLISLGANVEARNTDVSRS</sequence>
<evidence type="ECO:0000313" key="5">
    <source>
        <dbReference type="Proteomes" id="UP000683360"/>
    </source>
</evidence>
<dbReference type="Gene3D" id="1.25.40.20">
    <property type="entry name" value="Ankyrin repeat-containing domain"/>
    <property type="match status" value="3"/>
</dbReference>
<evidence type="ECO:0000313" key="4">
    <source>
        <dbReference type="EMBL" id="CAG2223124.1"/>
    </source>
</evidence>
<evidence type="ECO:0000256" key="2">
    <source>
        <dbReference type="ARBA" id="ARBA00023043"/>
    </source>
</evidence>
<dbReference type="OrthoDB" id="10071127at2759"/>
<dbReference type="PANTHER" id="PTHR24193">
    <property type="entry name" value="ANKYRIN REPEAT PROTEIN"/>
    <property type="match status" value="1"/>
</dbReference>
<dbReference type="AlphaFoldDB" id="A0A8S3SP69"/>
<evidence type="ECO:0000256" key="3">
    <source>
        <dbReference type="PROSITE-ProRule" id="PRU00023"/>
    </source>
</evidence>
<dbReference type="InterPro" id="IPR050663">
    <property type="entry name" value="Ankyrin-SOCS_Box"/>
</dbReference>
<dbReference type="SUPFAM" id="SSF48403">
    <property type="entry name" value="Ankyrin repeat"/>
    <property type="match status" value="1"/>
</dbReference>